<dbReference type="OrthoDB" id="3049838at2759"/>
<evidence type="ECO:0000313" key="2">
    <source>
        <dbReference type="Proteomes" id="UP000724874"/>
    </source>
</evidence>
<organism evidence="1 2">
    <name type="scientific">Gymnopilus junonius</name>
    <name type="common">Spectacular rustgill mushroom</name>
    <name type="synonym">Gymnopilus spectabilis subsp. junonius</name>
    <dbReference type="NCBI Taxonomy" id="109634"/>
    <lineage>
        <taxon>Eukaryota</taxon>
        <taxon>Fungi</taxon>
        <taxon>Dikarya</taxon>
        <taxon>Basidiomycota</taxon>
        <taxon>Agaricomycotina</taxon>
        <taxon>Agaricomycetes</taxon>
        <taxon>Agaricomycetidae</taxon>
        <taxon>Agaricales</taxon>
        <taxon>Agaricineae</taxon>
        <taxon>Hymenogastraceae</taxon>
        <taxon>Gymnopilus</taxon>
    </lineage>
</organism>
<keyword evidence="2" id="KW-1185">Reference proteome</keyword>
<comment type="caution">
    <text evidence="1">The sequence shown here is derived from an EMBL/GenBank/DDBJ whole genome shotgun (WGS) entry which is preliminary data.</text>
</comment>
<gene>
    <name evidence="1" type="ORF">CPB84DRAFT_1769299</name>
</gene>
<protein>
    <submittedName>
        <fullName evidence="1">Uncharacterized protein</fullName>
    </submittedName>
</protein>
<name>A0A9P5NXC2_GYMJU</name>
<dbReference type="SUPFAM" id="SSF52047">
    <property type="entry name" value="RNI-like"/>
    <property type="match status" value="1"/>
</dbReference>
<dbReference type="EMBL" id="JADNYJ010000016">
    <property type="protein sequence ID" value="KAF8907027.1"/>
    <property type="molecule type" value="Genomic_DNA"/>
</dbReference>
<reference evidence="1" key="1">
    <citation type="submission" date="2020-11" db="EMBL/GenBank/DDBJ databases">
        <authorList>
            <consortium name="DOE Joint Genome Institute"/>
            <person name="Ahrendt S."/>
            <person name="Riley R."/>
            <person name="Andreopoulos W."/>
            <person name="LaButti K."/>
            <person name="Pangilinan J."/>
            <person name="Ruiz-duenas F.J."/>
            <person name="Barrasa J.M."/>
            <person name="Sanchez-Garcia M."/>
            <person name="Camarero S."/>
            <person name="Miyauchi S."/>
            <person name="Serrano A."/>
            <person name="Linde D."/>
            <person name="Babiker R."/>
            <person name="Drula E."/>
            <person name="Ayuso-Fernandez I."/>
            <person name="Pacheco R."/>
            <person name="Padilla G."/>
            <person name="Ferreira P."/>
            <person name="Barriuso J."/>
            <person name="Kellner H."/>
            <person name="Castanera R."/>
            <person name="Alfaro M."/>
            <person name="Ramirez L."/>
            <person name="Pisabarro A.G."/>
            <person name="Kuo A."/>
            <person name="Tritt A."/>
            <person name="Lipzen A."/>
            <person name="He G."/>
            <person name="Yan M."/>
            <person name="Ng V."/>
            <person name="Cullen D."/>
            <person name="Martin F."/>
            <person name="Rosso M.-N."/>
            <person name="Henrissat B."/>
            <person name="Hibbett D."/>
            <person name="Martinez A.T."/>
            <person name="Grigoriev I.V."/>
        </authorList>
    </citation>
    <scope>NUCLEOTIDE SEQUENCE</scope>
    <source>
        <strain evidence="1">AH 44721</strain>
    </source>
</reference>
<sequence>MALCPNVYEVKIILHDHRLTHSFNRFLRSLWKAEYVGMRLQSLSIETTLAKVPRFLQPLVNFSDALKKLEEFNFDISPTRDKHDQEAVDLAVTSLRSFLVAFNGQLTTIGLSSPLFGEMDIFLGTALQFARLKKLEIFAFFGEDPKQFERLSHFIIGHAVTLKHLTIKPQPRYYIGKTSSLEYTNWINPGDSGTDAFASSLHSLESLHLGLCGGPEEDGIWIPENLLNSRVLPSLSTFAPCITSLILTGLPLSLGHISDLIDGLSVDSNGRRLLRSLRVSLLAANTLSSSLFDILASKLNGLKSLAVIIVGCICQEMQEKNYHEWRLEVLRLTTIHSCPSPHPNLRIMEAVAERFQFPPNIDCSYTCSCFLHEE</sequence>
<dbReference type="AlphaFoldDB" id="A0A9P5NXC2"/>
<evidence type="ECO:0000313" key="1">
    <source>
        <dbReference type="EMBL" id="KAF8907027.1"/>
    </source>
</evidence>
<dbReference type="Proteomes" id="UP000724874">
    <property type="component" value="Unassembled WGS sequence"/>
</dbReference>
<proteinExistence type="predicted"/>
<accession>A0A9P5NXC2</accession>